<dbReference type="Pfam" id="PF06968">
    <property type="entry name" value="BATS"/>
    <property type="match status" value="1"/>
</dbReference>
<keyword evidence="10 16" id="KW-0093">Biotin biosynthesis</keyword>
<evidence type="ECO:0000256" key="12">
    <source>
        <dbReference type="ARBA" id="ARBA00023014"/>
    </source>
</evidence>
<name>A0A1M5QVU6_9FIRM</name>
<dbReference type="RefSeq" id="WP_072724475.1">
    <property type="nucleotide sequence ID" value="NZ_FQXH01000009.1"/>
</dbReference>
<dbReference type="GO" id="GO:0004076">
    <property type="term" value="F:biotin synthase activity"/>
    <property type="evidence" value="ECO:0007669"/>
    <property type="project" value="UniProtKB-UniRule"/>
</dbReference>
<dbReference type="InterPro" id="IPR013785">
    <property type="entry name" value="Aldolase_TIM"/>
</dbReference>
<dbReference type="GO" id="GO:0009102">
    <property type="term" value="P:biotin biosynthetic process"/>
    <property type="evidence" value="ECO:0007669"/>
    <property type="project" value="UniProtKB-UniRule"/>
</dbReference>
<evidence type="ECO:0000256" key="15">
    <source>
        <dbReference type="ARBA" id="ARBA00070199"/>
    </source>
</evidence>
<reference evidence="20" key="1">
    <citation type="submission" date="2016-11" db="EMBL/GenBank/DDBJ databases">
        <authorList>
            <person name="Varghese N."/>
            <person name="Submissions S."/>
        </authorList>
    </citation>
    <scope>NUCLEOTIDE SEQUENCE [LARGE SCALE GENOMIC DNA]</scope>
    <source>
        <strain evidence="20">DSM 15285</strain>
    </source>
</reference>
<dbReference type="EC" id="2.8.1.6" evidence="4 16"/>
<proteinExistence type="inferred from homology"/>
<gene>
    <name evidence="16" type="primary">bioB</name>
    <name evidence="19" type="ORF">SAMN02744040_01123</name>
</gene>
<dbReference type="SMART" id="SM00729">
    <property type="entry name" value="Elp3"/>
    <property type="match status" value="1"/>
</dbReference>
<evidence type="ECO:0000256" key="8">
    <source>
        <dbReference type="ARBA" id="ARBA00022714"/>
    </source>
</evidence>
<evidence type="ECO:0000256" key="9">
    <source>
        <dbReference type="ARBA" id="ARBA00022723"/>
    </source>
</evidence>
<dbReference type="HAMAP" id="MF_01694">
    <property type="entry name" value="BioB"/>
    <property type="match status" value="1"/>
</dbReference>
<dbReference type="GO" id="GO:0005506">
    <property type="term" value="F:iron ion binding"/>
    <property type="evidence" value="ECO:0007669"/>
    <property type="project" value="UniProtKB-UniRule"/>
</dbReference>
<evidence type="ECO:0000256" key="11">
    <source>
        <dbReference type="ARBA" id="ARBA00023004"/>
    </source>
</evidence>
<keyword evidence="8 16" id="KW-0001">2Fe-2S</keyword>
<evidence type="ECO:0000256" key="13">
    <source>
        <dbReference type="ARBA" id="ARBA00051157"/>
    </source>
</evidence>
<dbReference type="SFLD" id="SFLDG01060">
    <property type="entry name" value="BATS_domain_containing"/>
    <property type="match status" value="1"/>
</dbReference>
<dbReference type="UniPathway" id="UPA00078">
    <property type="reaction ID" value="UER00162"/>
</dbReference>
<dbReference type="AlphaFoldDB" id="A0A1M5QVU6"/>
<keyword evidence="6 16" id="KW-0808">Transferase</keyword>
<comment type="similarity">
    <text evidence="2 16">Belongs to the radical SAM superfamily. Biotin synthase family.</text>
</comment>
<dbReference type="PANTHER" id="PTHR22976">
    <property type="entry name" value="BIOTIN SYNTHASE"/>
    <property type="match status" value="1"/>
</dbReference>
<feature type="binding site" evidence="16 17">
    <location>
        <position position="275"/>
    </location>
    <ligand>
        <name>[2Fe-2S] cluster</name>
        <dbReference type="ChEBI" id="CHEBI:190135"/>
    </ligand>
</feature>
<dbReference type="InterPro" id="IPR007197">
    <property type="entry name" value="rSAM"/>
</dbReference>
<dbReference type="InterPro" id="IPR024177">
    <property type="entry name" value="Biotin_synthase"/>
</dbReference>
<dbReference type="InterPro" id="IPR002684">
    <property type="entry name" value="Biotin_synth/BioAB"/>
</dbReference>
<dbReference type="OrthoDB" id="9786826at2"/>
<dbReference type="CDD" id="cd01335">
    <property type="entry name" value="Radical_SAM"/>
    <property type="match status" value="1"/>
</dbReference>
<protein>
    <recommendedName>
        <fullName evidence="15 16">Biotin synthase</fullName>
        <ecNumber evidence="4 16">2.8.1.6</ecNumber>
    </recommendedName>
</protein>
<evidence type="ECO:0000256" key="17">
    <source>
        <dbReference type="PIRSR" id="PIRSR001619-1"/>
    </source>
</evidence>
<comment type="function">
    <text evidence="14 16">Catalyzes the conversion of dethiobiotin (DTB) to biotin by the insertion of a sulfur atom into dethiobiotin via a radical-based mechanism.</text>
</comment>
<dbReference type="Pfam" id="PF04055">
    <property type="entry name" value="Radical_SAM"/>
    <property type="match status" value="1"/>
</dbReference>
<dbReference type="PANTHER" id="PTHR22976:SF2">
    <property type="entry name" value="BIOTIN SYNTHASE, MITOCHONDRIAL"/>
    <property type="match status" value="1"/>
</dbReference>
<comment type="catalytic activity">
    <reaction evidence="13 16">
        <text>(4R,5S)-dethiobiotin + (sulfur carrier)-SH + 2 reduced [2Fe-2S]-[ferredoxin] + 2 S-adenosyl-L-methionine = (sulfur carrier)-H + biotin + 2 5'-deoxyadenosine + 2 L-methionine + 2 oxidized [2Fe-2S]-[ferredoxin]</text>
        <dbReference type="Rhea" id="RHEA:22060"/>
        <dbReference type="Rhea" id="RHEA-COMP:10000"/>
        <dbReference type="Rhea" id="RHEA-COMP:10001"/>
        <dbReference type="Rhea" id="RHEA-COMP:14737"/>
        <dbReference type="Rhea" id="RHEA-COMP:14739"/>
        <dbReference type="ChEBI" id="CHEBI:17319"/>
        <dbReference type="ChEBI" id="CHEBI:29917"/>
        <dbReference type="ChEBI" id="CHEBI:33737"/>
        <dbReference type="ChEBI" id="CHEBI:33738"/>
        <dbReference type="ChEBI" id="CHEBI:57586"/>
        <dbReference type="ChEBI" id="CHEBI:57844"/>
        <dbReference type="ChEBI" id="CHEBI:59789"/>
        <dbReference type="ChEBI" id="CHEBI:64428"/>
        <dbReference type="ChEBI" id="CHEBI:149473"/>
        <dbReference type="EC" id="2.8.1.6"/>
    </reaction>
</comment>
<dbReference type="GO" id="GO:0051537">
    <property type="term" value="F:2 iron, 2 sulfur cluster binding"/>
    <property type="evidence" value="ECO:0007669"/>
    <property type="project" value="UniProtKB-KW"/>
</dbReference>
<comment type="cofactor">
    <cofactor evidence="17">
        <name>[2Fe-2S] cluster</name>
        <dbReference type="ChEBI" id="CHEBI:190135"/>
    </cofactor>
    <text evidence="17">Binds 1 [2Fe-2S] cluster. The cluster is coordinated with 3 cysteines and 1 arginine.</text>
</comment>
<dbReference type="PIRSF" id="PIRSF001619">
    <property type="entry name" value="Biotin_synth"/>
    <property type="match status" value="1"/>
</dbReference>
<evidence type="ECO:0000256" key="4">
    <source>
        <dbReference type="ARBA" id="ARBA00012236"/>
    </source>
</evidence>
<feature type="binding site" evidence="16 17">
    <location>
        <position position="113"/>
    </location>
    <ligand>
        <name>[2Fe-2S] cluster</name>
        <dbReference type="ChEBI" id="CHEBI:190135"/>
    </ligand>
</feature>
<dbReference type="PROSITE" id="PS51918">
    <property type="entry name" value="RADICAL_SAM"/>
    <property type="match status" value="1"/>
</dbReference>
<evidence type="ECO:0000256" key="10">
    <source>
        <dbReference type="ARBA" id="ARBA00022756"/>
    </source>
</evidence>
<dbReference type="FunFam" id="3.20.20.70:FF:000026">
    <property type="entry name" value="Biotin synthase"/>
    <property type="match status" value="1"/>
</dbReference>
<keyword evidence="20" id="KW-1185">Reference proteome</keyword>
<dbReference type="SMART" id="SM00876">
    <property type="entry name" value="BATS"/>
    <property type="match status" value="1"/>
</dbReference>
<comment type="subunit">
    <text evidence="3 16">Homodimer.</text>
</comment>
<feature type="domain" description="Radical SAM core" evidence="18">
    <location>
        <begin position="51"/>
        <end position="280"/>
    </location>
</feature>
<dbReference type="NCBIfam" id="TIGR00433">
    <property type="entry name" value="bioB"/>
    <property type="match status" value="1"/>
</dbReference>
<feature type="binding site" evidence="16 17">
    <location>
        <position position="76"/>
    </location>
    <ligand>
        <name>[4Fe-4S] cluster</name>
        <dbReference type="ChEBI" id="CHEBI:49883"/>
        <note>4Fe-4S-S-AdoMet</note>
    </ligand>
</feature>
<dbReference type="InterPro" id="IPR058240">
    <property type="entry name" value="rSAM_sf"/>
</dbReference>
<keyword evidence="9 16" id="KW-0479">Metal-binding</keyword>
<dbReference type="Proteomes" id="UP000242520">
    <property type="component" value="Unassembled WGS sequence"/>
</dbReference>
<organism evidence="19 20">
    <name type="scientific">Tepidibacter thalassicus DSM 15285</name>
    <dbReference type="NCBI Taxonomy" id="1123350"/>
    <lineage>
        <taxon>Bacteria</taxon>
        <taxon>Bacillati</taxon>
        <taxon>Bacillota</taxon>
        <taxon>Clostridia</taxon>
        <taxon>Peptostreptococcales</taxon>
        <taxon>Peptostreptococcaceae</taxon>
        <taxon>Tepidibacter</taxon>
    </lineage>
</organism>
<feature type="binding site" evidence="16 17">
    <location>
        <position position="145"/>
    </location>
    <ligand>
        <name>[2Fe-2S] cluster</name>
        <dbReference type="ChEBI" id="CHEBI:190135"/>
    </ligand>
</feature>
<keyword evidence="12 16" id="KW-0411">Iron-sulfur</keyword>
<dbReference type="SFLD" id="SFLDG01278">
    <property type="entry name" value="biotin_synthase_like"/>
    <property type="match status" value="1"/>
</dbReference>
<evidence type="ECO:0000256" key="5">
    <source>
        <dbReference type="ARBA" id="ARBA00022485"/>
    </source>
</evidence>
<sequence>MKFFIETIKNKVLNGEDLNYEEAIKIANIDENDIESIEALLNGGNEIRKEFVGNKADLCTIINAKSGRCSEDCKYCSQSAHYNTGVKEYPLLSYDEVLKRALDMEKKGVHRFSLVTSGRGVEGDDFEKILDIYRKLSKDTNLNLCASHGIISYDQALKLKEVGVSMYHHNLETSSNNYENICTTHTYQDRVNTIKNCIKAGLDVCCGGIIGMNEGIEDRVKMAFEIKKLNIKSIPINILNPIKGTPFENIKALSPIEILKTMAIYRYIIPDSYIRYAGGRIALKDKQNIGFRSGVNSALVGNYLTTIGSDIEKDKEMIICEGLEI</sequence>
<feature type="binding site" evidence="16 17">
    <location>
        <position position="73"/>
    </location>
    <ligand>
        <name>[4Fe-4S] cluster</name>
        <dbReference type="ChEBI" id="CHEBI:49883"/>
        <note>4Fe-4S-S-AdoMet</note>
    </ligand>
</feature>
<comment type="cofactor">
    <cofactor evidence="16">
        <name>[2Fe-2S] cluster</name>
        <dbReference type="ChEBI" id="CHEBI:190135"/>
    </cofactor>
    <text evidence="16">Binds 1 [2Fe-2S] cluster. The cluster is coordinated with 3 cysteines and 1 arginine.</text>
</comment>
<dbReference type="GO" id="GO:0051539">
    <property type="term" value="F:4 iron, 4 sulfur cluster binding"/>
    <property type="evidence" value="ECO:0007669"/>
    <property type="project" value="UniProtKB-KW"/>
</dbReference>
<comment type="cofactor">
    <cofactor evidence="16 17">
        <name>[4Fe-4S] cluster</name>
        <dbReference type="ChEBI" id="CHEBI:49883"/>
    </cofactor>
    <text evidence="16 17">Binds 1 [4Fe-4S] cluster. The cluster is coordinated with 3 cysteines and an exchangeable S-adenosyl-L-methionine.</text>
</comment>
<feature type="binding site" evidence="16 17">
    <location>
        <position position="205"/>
    </location>
    <ligand>
        <name>[2Fe-2S] cluster</name>
        <dbReference type="ChEBI" id="CHEBI:190135"/>
    </ligand>
</feature>
<dbReference type="InterPro" id="IPR006638">
    <property type="entry name" value="Elp3/MiaA/NifB-like_rSAM"/>
</dbReference>
<dbReference type="Gene3D" id="3.20.20.70">
    <property type="entry name" value="Aldolase class I"/>
    <property type="match status" value="1"/>
</dbReference>
<keyword evidence="11 16" id="KW-0408">Iron</keyword>
<evidence type="ECO:0000256" key="3">
    <source>
        <dbReference type="ARBA" id="ARBA00011738"/>
    </source>
</evidence>
<comment type="pathway">
    <text evidence="1 16">Cofactor biosynthesis; biotin biosynthesis; biotin from 7,8-diaminononanoate: step 2/2.</text>
</comment>
<evidence type="ECO:0000256" key="7">
    <source>
        <dbReference type="ARBA" id="ARBA00022691"/>
    </source>
</evidence>
<dbReference type="InterPro" id="IPR010722">
    <property type="entry name" value="BATS_dom"/>
</dbReference>
<accession>A0A1M5QVU6</accession>
<keyword evidence="7 16" id="KW-0949">S-adenosyl-L-methionine</keyword>
<evidence type="ECO:0000256" key="6">
    <source>
        <dbReference type="ARBA" id="ARBA00022679"/>
    </source>
</evidence>
<keyword evidence="5 16" id="KW-0004">4Fe-4S</keyword>
<dbReference type="SFLD" id="SFLDS00029">
    <property type="entry name" value="Radical_SAM"/>
    <property type="match status" value="1"/>
</dbReference>
<dbReference type="SUPFAM" id="SSF102114">
    <property type="entry name" value="Radical SAM enzymes"/>
    <property type="match status" value="1"/>
</dbReference>
<evidence type="ECO:0000259" key="18">
    <source>
        <dbReference type="PROSITE" id="PS51918"/>
    </source>
</evidence>
<evidence type="ECO:0000256" key="2">
    <source>
        <dbReference type="ARBA" id="ARBA00010765"/>
    </source>
</evidence>
<evidence type="ECO:0000256" key="14">
    <source>
        <dbReference type="ARBA" id="ARBA00057568"/>
    </source>
</evidence>
<evidence type="ECO:0000256" key="16">
    <source>
        <dbReference type="HAMAP-Rule" id="MF_01694"/>
    </source>
</evidence>
<evidence type="ECO:0000256" key="1">
    <source>
        <dbReference type="ARBA" id="ARBA00004942"/>
    </source>
</evidence>
<evidence type="ECO:0000313" key="19">
    <source>
        <dbReference type="EMBL" id="SHH17996.1"/>
    </source>
</evidence>
<dbReference type="EMBL" id="FQXH01000009">
    <property type="protein sequence ID" value="SHH17996.1"/>
    <property type="molecule type" value="Genomic_DNA"/>
</dbReference>
<dbReference type="STRING" id="1123350.SAMN02744040_01123"/>
<evidence type="ECO:0000313" key="20">
    <source>
        <dbReference type="Proteomes" id="UP000242520"/>
    </source>
</evidence>
<feature type="binding site" evidence="16 17">
    <location>
        <position position="69"/>
    </location>
    <ligand>
        <name>[4Fe-4S] cluster</name>
        <dbReference type="ChEBI" id="CHEBI:49883"/>
        <note>4Fe-4S-S-AdoMet</note>
    </ligand>
</feature>